<keyword evidence="3" id="KW-1185">Reference proteome</keyword>
<feature type="signal peptide" evidence="1">
    <location>
        <begin position="1"/>
        <end position="18"/>
    </location>
</feature>
<reference evidence="2" key="1">
    <citation type="submission" date="2024-05" db="EMBL/GenBank/DDBJ databases">
        <title>Metabacillus sp. nov., isolated from the rhizosphere soil of tomato plants.</title>
        <authorList>
            <person name="Ma R."/>
        </authorList>
    </citation>
    <scope>NUCLEOTIDE SEQUENCE</scope>
    <source>
        <strain evidence="2">DBTR6</strain>
    </source>
</reference>
<accession>A0ABS7UN43</accession>
<dbReference type="RefSeq" id="WP_224137477.1">
    <property type="nucleotide sequence ID" value="NZ_JAIQUM010000007.1"/>
</dbReference>
<proteinExistence type="predicted"/>
<feature type="chain" id="PRO_5045444718" description="Lipoprotein" evidence="1">
    <location>
        <begin position="19"/>
        <end position="231"/>
    </location>
</feature>
<gene>
    <name evidence="2" type="ORF">K9V48_05150</name>
</gene>
<comment type="caution">
    <text evidence="2">The sequence shown here is derived from an EMBL/GenBank/DDBJ whole genome shotgun (WGS) entry which is preliminary data.</text>
</comment>
<evidence type="ECO:0000256" key="1">
    <source>
        <dbReference type="SAM" id="SignalP"/>
    </source>
</evidence>
<dbReference type="Proteomes" id="UP001165287">
    <property type="component" value="Unassembled WGS sequence"/>
</dbReference>
<protein>
    <recommendedName>
        <fullName evidence="4">Lipoprotein</fullName>
    </recommendedName>
</protein>
<keyword evidence="1" id="KW-0732">Signal</keyword>
<dbReference type="PROSITE" id="PS51257">
    <property type="entry name" value="PROKAR_LIPOPROTEIN"/>
    <property type="match status" value="1"/>
</dbReference>
<name>A0ABS7UN43_9BACI</name>
<dbReference type="EMBL" id="JAIQUM010000007">
    <property type="protein sequence ID" value="MBZ5749644.1"/>
    <property type="molecule type" value="Genomic_DNA"/>
</dbReference>
<evidence type="ECO:0000313" key="3">
    <source>
        <dbReference type="Proteomes" id="UP001165287"/>
    </source>
</evidence>
<evidence type="ECO:0000313" key="2">
    <source>
        <dbReference type="EMBL" id="MBZ5749644.1"/>
    </source>
</evidence>
<sequence>MKKSILLFLLMIAFITTACGNEKVNEIENEEVSNHVEEEQGIDEALESETGDIEKENNEDQQEVDDNVLVKEKADEVLQLLKEKNAKELSEYVHPEKGLLFSPYVFIKEDAVTFEKEIVQGFFDDHESYIWGTYDGSGEQIKLTPSEYYSKFIYDGPYEHADEIEFDNVKSRGNMIRNIKEVFPDSHTIEYFIKGTEEYGNMDWKALNLVFEKDGQGEWKLVAIVHDQWTI</sequence>
<organism evidence="2 3">
    <name type="scientific">Metabacillus rhizolycopersici</name>
    <dbReference type="NCBI Taxonomy" id="2875709"/>
    <lineage>
        <taxon>Bacteria</taxon>
        <taxon>Bacillati</taxon>
        <taxon>Bacillota</taxon>
        <taxon>Bacilli</taxon>
        <taxon>Bacillales</taxon>
        <taxon>Bacillaceae</taxon>
        <taxon>Metabacillus</taxon>
    </lineage>
</organism>
<evidence type="ECO:0008006" key="4">
    <source>
        <dbReference type="Google" id="ProtNLM"/>
    </source>
</evidence>